<feature type="active site" evidence="5">
    <location>
        <position position="298"/>
    </location>
</feature>
<dbReference type="Gene3D" id="2.40.70.10">
    <property type="entry name" value="Acid Proteases"/>
    <property type="match status" value="2"/>
</dbReference>
<dbReference type="EMBL" id="CYGV01001256">
    <property type="protein sequence ID" value="CUA71684.1"/>
    <property type="molecule type" value="Genomic_DNA"/>
</dbReference>
<evidence type="ECO:0000256" key="1">
    <source>
        <dbReference type="ARBA" id="ARBA00007447"/>
    </source>
</evidence>
<keyword evidence="2 7" id="KW-0645">Protease</keyword>
<dbReference type="InterPro" id="IPR001461">
    <property type="entry name" value="Aspartic_peptidase_A1"/>
</dbReference>
<feature type="region of interest" description="Disordered" evidence="8">
    <location>
        <begin position="140"/>
        <end position="164"/>
    </location>
</feature>
<reference evidence="12 13" key="1">
    <citation type="submission" date="2015-07" db="EMBL/GenBank/DDBJ databases">
        <authorList>
            <person name="Noorani M."/>
        </authorList>
    </citation>
    <scope>NUCLEOTIDE SEQUENCE [LARGE SCALE GENOMIC DNA]</scope>
    <source>
        <strain evidence="12">BBA 69670</strain>
    </source>
</reference>
<dbReference type="PRINTS" id="PR00792">
    <property type="entry name" value="PEPSIN"/>
</dbReference>
<dbReference type="PROSITE" id="PS00141">
    <property type="entry name" value="ASP_PROTEASE"/>
    <property type="match status" value="1"/>
</dbReference>
<dbReference type="EMBL" id="CAJMWT010003400">
    <property type="protein sequence ID" value="CAE6470769.1"/>
    <property type="molecule type" value="Genomic_DNA"/>
</dbReference>
<evidence type="ECO:0000256" key="6">
    <source>
        <dbReference type="PIRSR" id="PIRSR601461-2"/>
    </source>
</evidence>
<proteinExistence type="inferred from homology"/>
<dbReference type="PANTHER" id="PTHR47966:SF51">
    <property type="entry name" value="BETA-SITE APP-CLEAVING ENZYME, ISOFORM A-RELATED"/>
    <property type="match status" value="1"/>
</dbReference>
<organism evidence="12 13">
    <name type="scientific">Rhizoctonia solani</name>
    <dbReference type="NCBI Taxonomy" id="456999"/>
    <lineage>
        <taxon>Eukaryota</taxon>
        <taxon>Fungi</taxon>
        <taxon>Dikarya</taxon>
        <taxon>Basidiomycota</taxon>
        <taxon>Agaricomycotina</taxon>
        <taxon>Agaricomycetes</taxon>
        <taxon>Cantharellales</taxon>
        <taxon>Ceratobasidiaceae</taxon>
        <taxon>Rhizoctonia</taxon>
    </lineage>
</organism>
<feature type="signal peptide" evidence="9">
    <location>
        <begin position="1"/>
        <end position="20"/>
    </location>
</feature>
<dbReference type="InterPro" id="IPR001969">
    <property type="entry name" value="Aspartic_peptidase_AS"/>
</dbReference>
<dbReference type="FunFam" id="2.40.70.10:FF:000115">
    <property type="entry name" value="Lysosomal aspartic protease"/>
    <property type="match status" value="1"/>
</dbReference>
<dbReference type="GO" id="GO:0006508">
    <property type="term" value="P:proteolysis"/>
    <property type="evidence" value="ECO:0007669"/>
    <property type="project" value="UniProtKB-KW"/>
</dbReference>
<gene>
    <name evidence="12" type="primary">PGA</name>
    <name evidence="11" type="ORF">RDB_LOCUS106091</name>
    <name evidence="12" type="ORF">RSOLAG22IIIB_04730</name>
</gene>
<evidence type="ECO:0000313" key="12">
    <source>
        <dbReference type="EMBL" id="CUA71684.1"/>
    </source>
</evidence>
<dbReference type="SUPFAM" id="SSF50630">
    <property type="entry name" value="Acid proteases"/>
    <property type="match status" value="1"/>
</dbReference>
<dbReference type="Pfam" id="PF00026">
    <property type="entry name" value="Asp"/>
    <property type="match status" value="1"/>
</dbReference>
<dbReference type="Proteomes" id="UP000663843">
    <property type="component" value="Unassembled WGS sequence"/>
</dbReference>
<dbReference type="GO" id="GO:0004190">
    <property type="term" value="F:aspartic-type endopeptidase activity"/>
    <property type="evidence" value="ECO:0007669"/>
    <property type="project" value="UniProtKB-KW"/>
</dbReference>
<name>A0A0K6FZY0_9AGAM</name>
<dbReference type="InterPro" id="IPR021109">
    <property type="entry name" value="Peptidase_aspartic_dom_sf"/>
</dbReference>
<keyword evidence="6" id="KW-1015">Disulfide bond</keyword>
<reference evidence="11" key="2">
    <citation type="submission" date="2021-01" db="EMBL/GenBank/DDBJ databases">
        <authorList>
            <person name="Kaushik A."/>
        </authorList>
    </citation>
    <scope>NUCLEOTIDE SEQUENCE</scope>
    <source>
        <strain evidence="11">AG2-2IIIB</strain>
    </source>
</reference>
<sequence>MHASYTALFAIIALGHSTSATPLVGYKKGITVPLFKRSASTSLAKDGVIVPSALAAATKRVQAKYAQGNSAYKKNTGKTLFSNLETTLEKRQNEALTDENSELWAGKITIGTPGKSFLMDFDTGSADIWVPNSSCKSGGCSGHNSYKPSSSSTSQSQSGDFSISYGDGSTSSGPIYTDTITVAGLTATNQYFSAVTSESQSFASDPTDGLVGLAFSSISQIGQPTIIENLFSSGVISEPTFGFKLTSSGAELYIGGTDESLYTGSITYSPLTSKTYWLTTGSASVEGSSAYSGGMIIDSGTTLVVGPSDSIASFWNAVDGASACDSSVCGGDGYYTFSCSNPPNIAFNFNGVSFAMSSASLSIGTTDNSGTTCVGSIIATDSVPDNAWIVGDAFMTNVYSVFDEANSQVGFANLA</sequence>
<dbReference type="InterPro" id="IPR034164">
    <property type="entry name" value="Pepsin-like_dom"/>
</dbReference>
<keyword evidence="4 7" id="KW-0378">Hydrolase</keyword>
<evidence type="ECO:0000256" key="3">
    <source>
        <dbReference type="ARBA" id="ARBA00022750"/>
    </source>
</evidence>
<evidence type="ECO:0000256" key="9">
    <source>
        <dbReference type="SAM" id="SignalP"/>
    </source>
</evidence>
<keyword evidence="13" id="KW-1185">Reference proteome</keyword>
<accession>A0A0K6FZY0</accession>
<evidence type="ECO:0000256" key="8">
    <source>
        <dbReference type="SAM" id="MobiDB-lite"/>
    </source>
</evidence>
<evidence type="ECO:0000256" key="7">
    <source>
        <dbReference type="RuleBase" id="RU000454"/>
    </source>
</evidence>
<evidence type="ECO:0000256" key="5">
    <source>
        <dbReference type="PIRSR" id="PIRSR601461-1"/>
    </source>
</evidence>
<protein>
    <recommendedName>
        <fullName evidence="10">Peptidase A1 domain-containing protein</fullName>
    </recommendedName>
</protein>
<evidence type="ECO:0000259" key="10">
    <source>
        <dbReference type="PROSITE" id="PS51767"/>
    </source>
</evidence>
<evidence type="ECO:0000313" key="11">
    <source>
        <dbReference type="EMBL" id="CAE6470769.1"/>
    </source>
</evidence>
<evidence type="ECO:0000313" key="13">
    <source>
        <dbReference type="Proteomes" id="UP000044841"/>
    </source>
</evidence>
<evidence type="ECO:0000256" key="2">
    <source>
        <dbReference type="ARBA" id="ARBA00022670"/>
    </source>
</evidence>
<dbReference type="InterPro" id="IPR033121">
    <property type="entry name" value="PEPTIDASE_A1"/>
</dbReference>
<feature type="domain" description="Peptidase A1" evidence="10">
    <location>
        <begin position="104"/>
        <end position="412"/>
    </location>
</feature>
<feature type="active site" evidence="5">
    <location>
        <position position="122"/>
    </location>
</feature>
<evidence type="ECO:0000256" key="4">
    <source>
        <dbReference type="ARBA" id="ARBA00022801"/>
    </source>
</evidence>
<dbReference type="CDD" id="cd05471">
    <property type="entry name" value="pepsin_like"/>
    <property type="match status" value="1"/>
</dbReference>
<dbReference type="Proteomes" id="UP000044841">
    <property type="component" value="Unassembled WGS sequence"/>
</dbReference>
<keyword evidence="9" id="KW-0732">Signal</keyword>
<comment type="similarity">
    <text evidence="1 7">Belongs to the peptidase A1 family.</text>
</comment>
<dbReference type="PANTHER" id="PTHR47966">
    <property type="entry name" value="BETA-SITE APP-CLEAVING ENZYME, ISOFORM A-RELATED"/>
    <property type="match status" value="1"/>
</dbReference>
<feature type="disulfide bond" evidence="6">
    <location>
        <begin position="135"/>
        <end position="140"/>
    </location>
</feature>
<feature type="chain" id="PRO_5035657150" description="Peptidase A1 domain-containing protein" evidence="9">
    <location>
        <begin position="21"/>
        <end position="415"/>
    </location>
</feature>
<dbReference type="AlphaFoldDB" id="A0A0K6FZY0"/>
<keyword evidence="3 7" id="KW-0064">Aspartyl protease</keyword>
<feature type="compositionally biased region" description="Low complexity" evidence="8">
    <location>
        <begin position="145"/>
        <end position="164"/>
    </location>
</feature>
<dbReference type="PROSITE" id="PS51767">
    <property type="entry name" value="PEPTIDASE_A1"/>
    <property type="match status" value="1"/>
</dbReference>